<feature type="signal peptide" evidence="1">
    <location>
        <begin position="1"/>
        <end position="19"/>
    </location>
</feature>
<organism evidence="2 3">
    <name type="scientific">Mycolicibacterium wolinskyi</name>
    <dbReference type="NCBI Taxonomy" id="59750"/>
    <lineage>
        <taxon>Bacteria</taxon>
        <taxon>Bacillati</taxon>
        <taxon>Actinomycetota</taxon>
        <taxon>Actinomycetes</taxon>
        <taxon>Mycobacteriales</taxon>
        <taxon>Mycobacteriaceae</taxon>
        <taxon>Mycolicibacterium</taxon>
    </lineage>
</organism>
<dbReference type="PATRIC" id="fig|59750.3.peg.3280"/>
<protein>
    <submittedName>
        <fullName evidence="2">Uncharacterized protein</fullName>
    </submittedName>
</protein>
<evidence type="ECO:0000256" key="1">
    <source>
        <dbReference type="SAM" id="SignalP"/>
    </source>
</evidence>
<proteinExistence type="predicted"/>
<reference evidence="2 3" key="1">
    <citation type="submission" date="2015-07" db="EMBL/GenBank/DDBJ databases">
        <title>A draft genome sequence of Mycobacterium wolinskyi.</title>
        <authorList>
            <person name="de Man T.J."/>
            <person name="Perry K.A."/>
            <person name="Coulliette A.D."/>
            <person name="Jensen B."/>
            <person name="Toney N.C."/>
            <person name="Limbago B.M."/>
            <person name="Noble-Wang J."/>
        </authorList>
    </citation>
    <scope>NUCLEOTIDE SEQUENCE [LARGE SCALE GENOMIC DNA]</scope>
    <source>
        <strain evidence="2 3">CDC_01</strain>
    </source>
</reference>
<evidence type="ECO:0000313" key="3">
    <source>
        <dbReference type="Proteomes" id="UP000070612"/>
    </source>
</evidence>
<comment type="caution">
    <text evidence="2">The sequence shown here is derived from an EMBL/GenBank/DDBJ whole genome shotgun (WGS) entry which is preliminary data.</text>
</comment>
<keyword evidence="3" id="KW-1185">Reference proteome</keyword>
<name>A0A132PGC2_9MYCO</name>
<sequence length="165" mass="17506">MKNLILAVAVSTAIGFALGGMKASGPAPVVAAPPIPTPGVYDVTESTAASAWAPYAWTLSDCGKECLHVLSHSSDTQWELDLAWSATADGNRGAWVGERTNPGMACLVGTPQAYQTGPFAMKYIIRPDLTGFVNMKFSQDNPSCSGETDMRSRELALRRAPAVWS</sequence>
<accession>A0A132PGC2</accession>
<dbReference type="RefSeq" id="WP_067855271.1">
    <property type="nucleotide sequence ID" value="NZ_LGTW01000022.1"/>
</dbReference>
<dbReference type="STRING" id="59750.AWC31_06885"/>
<dbReference type="Proteomes" id="UP000070612">
    <property type="component" value="Unassembled WGS sequence"/>
</dbReference>
<dbReference type="AlphaFoldDB" id="A0A132PGC2"/>
<keyword evidence="1" id="KW-0732">Signal</keyword>
<gene>
    <name evidence="2" type="ORF">AFM11_27035</name>
</gene>
<evidence type="ECO:0000313" key="2">
    <source>
        <dbReference type="EMBL" id="KWX21042.1"/>
    </source>
</evidence>
<feature type="chain" id="PRO_5039164834" evidence="1">
    <location>
        <begin position="20"/>
        <end position="165"/>
    </location>
</feature>
<dbReference type="EMBL" id="LGTW01000022">
    <property type="protein sequence ID" value="KWX21042.1"/>
    <property type="molecule type" value="Genomic_DNA"/>
</dbReference>